<dbReference type="PANTHER" id="PTHR11567:SF110">
    <property type="entry name" value="2-PHOSPHOXYLOSE PHOSPHATASE 1"/>
    <property type="match status" value="1"/>
</dbReference>
<evidence type="ECO:0000313" key="5">
    <source>
        <dbReference type="Proteomes" id="UP001291687"/>
    </source>
</evidence>
<dbReference type="EMBL" id="JARJFB010000120">
    <property type="protein sequence ID" value="MEA0971351.1"/>
    <property type="molecule type" value="Genomic_DNA"/>
</dbReference>
<dbReference type="PANTHER" id="PTHR11567">
    <property type="entry name" value="ACID PHOSPHATASE-RELATED"/>
    <property type="match status" value="1"/>
</dbReference>
<evidence type="ECO:0000256" key="2">
    <source>
        <dbReference type="ARBA" id="ARBA00022801"/>
    </source>
</evidence>
<dbReference type="Proteomes" id="UP001291687">
    <property type="component" value="Unassembled WGS sequence"/>
</dbReference>
<dbReference type="CDD" id="cd07061">
    <property type="entry name" value="HP_HAP_like"/>
    <property type="match status" value="1"/>
</dbReference>
<dbReference type="InterPro" id="IPR029033">
    <property type="entry name" value="His_PPase_superfam"/>
</dbReference>
<name>A0ABU5NDX8_9RICK</name>
<dbReference type="InterPro" id="IPR033379">
    <property type="entry name" value="Acid_Pase_AS"/>
</dbReference>
<keyword evidence="2" id="KW-0378">Hydrolase</keyword>
<comment type="caution">
    <text evidence="4">The sequence shown here is derived from an EMBL/GenBank/DDBJ whole genome shotgun (WGS) entry which is preliminary data.</text>
</comment>
<dbReference type="SUPFAM" id="SSF53254">
    <property type="entry name" value="Phosphoglycerate mutase-like"/>
    <property type="match status" value="1"/>
</dbReference>
<accession>A0ABU5NDX8</accession>
<comment type="similarity">
    <text evidence="1">Belongs to the histidine acid phosphatase family.</text>
</comment>
<evidence type="ECO:0000256" key="1">
    <source>
        <dbReference type="ARBA" id="ARBA00005375"/>
    </source>
</evidence>
<keyword evidence="3" id="KW-1133">Transmembrane helix</keyword>
<feature type="transmembrane region" description="Helical" evidence="3">
    <location>
        <begin position="6"/>
        <end position="24"/>
    </location>
</feature>
<proteinExistence type="inferred from homology"/>
<sequence>MRRSNYIFIVVIIFIISSMYYGVISNGSQAISNRDGKVVMVIDLIRHGDRAPIFWSSELMGDIWNESEIGNLTTEGRKNARDYGVTISSLYPEIFYAPEIEVYTTNFTRTMDTAKEVLVGILGKSDKTIPIKDINEDASFKSRENKNTNEIVKFISKKTAENYPQELKTRYESELTYINKLCGTDFSGRGRFIQVADAMLVSKKQKNVRLCSIPDTKISEIIQLGEQIYSDNYKNNIQNFLVSKDLLLSIIDTLLLKKTKSITTNYKLMVMHDGNITPMIRLLAGEQAIDEGKFPDFNASIRFELIEENDDFYVQVKYNGTPLELSPKKYTYSWSEFLNIILTKVLEL</sequence>
<gene>
    <name evidence="4" type="ORF">Megvenef_01327</name>
</gene>
<dbReference type="InterPro" id="IPR000560">
    <property type="entry name" value="His_Pase_clade-2"/>
</dbReference>
<dbReference type="RefSeq" id="WP_322777254.1">
    <property type="nucleotide sequence ID" value="NZ_JARJFB010000120.1"/>
</dbReference>
<dbReference type="Pfam" id="PF00328">
    <property type="entry name" value="His_Phos_2"/>
    <property type="match status" value="1"/>
</dbReference>
<keyword evidence="5" id="KW-1185">Reference proteome</keyword>
<dbReference type="InterPro" id="IPR050645">
    <property type="entry name" value="Histidine_acid_phosphatase"/>
</dbReference>
<keyword evidence="3" id="KW-0812">Transmembrane</keyword>
<evidence type="ECO:0000256" key="3">
    <source>
        <dbReference type="SAM" id="Phobius"/>
    </source>
</evidence>
<evidence type="ECO:0000313" key="4">
    <source>
        <dbReference type="EMBL" id="MEA0971351.1"/>
    </source>
</evidence>
<dbReference type="Gene3D" id="3.40.50.1240">
    <property type="entry name" value="Phosphoglycerate mutase-like"/>
    <property type="match status" value="1"/>
</dbReference>
<dbReference type="PROSITE" id="PS00616">
    <property type="entry name" value="HIS_ACID_PHOSPHAT_1"/>
    <property type="match status" value="1"/>
</dbReference>
<reference evidence="4 5" key="1">
    <citation type="submission" date="2023-03" db="EMBL/GenBank/DDBJ databases">
        <title>Host association and intracellularity evolved multiple times independently in the Rickettsiales.</title>
        <authorList>
            <person name="Castelli M."/>
            <person name="Nardi T."/>
            <person name="Gammuto L."/>
            <person name="Bellinzona G."/>
            <person name="Sabaneyeva E."/>
            <person name="Potekhin A."/>
            <person name="Serra V."/>
            <person name="Petroni G."/>
            <person name="Sassera D."/>
        </authorList>
    </citation>
    <scope>NUCLEOTIDE SEQUENCE [LARGE SCALE GENOMIC DNA]</scope>
    <source>
        <strain evidence="4 5">Sr 2-6</strain>
    </source>
</reference>
<keyword evidence="3" id="KW-0472">Membrane</keyword>
<protein>
    <submittedName>
        <fullName evidence="4">Histidine-type phosphatase</fullName>
    </submittedName>
</protein>
<organism evidence="4 5">
    <name type="scientific">Candidatus Megaera venefica</name>
    <dbReference type="NCBI Taxonomy" id="2055910"/>
    <lineage>
        <taxon>Bacteria</taxon>
        <taxon>Pseudomonadati</taxon>
        <taxon>Pseudomonadota</taxon>
        <taxon>Alphaproteobacteria</taxon>
        <taxon>Rickettsiales</taxon>
        <taxon>Rickettsiaceae</taxon>
        <taxon>Candidatus Megaera</taxon>
    </lineage>
</organism>